<dbReference type="GO" id="GO:0008017">
    <property type="term" value="F:microtubule binding"/>
    <property type="evidence" value="ECO:0007669"/>
    <property type="project" value="InterPro"/>
</dbReference>
<feature type="region of interest" description="Disordered" evidence="1">
    <location>
        <begin position="820"/>
        <end position="848"/>
    </location>
</feature>
<dbReference type="InterPro" id="IPR045882">
    <property type="entry name" value="GPT1/2"/>
</dbReference>
<feature type="compositionally biased region" description="Polar residues" evidence="1">
    <location>
        <begin position="224"/>
        <end position="273"/>
    </location>
</feature>
<name>A0A834L5B9_RHOSS</name>
<protein>
    <submittedName>
        <fullName evidence="2">Uncharacterized protein</fullName>
    </submittedName>
</protein>
<feature type="region of interest" description="Disordered" evidence="1">
    <location>
        <begin position="1171"/>
        <end position="1213"/>
    </location>
</feature>
<dbReference type="AlphaFoldDB" id="A0A834L5B9"/>
<reference evidence="2" key="1">
    <citation type="submission" date="2019-11" db="EMBL/GenBank/DDBJ databases">
        <authorList>
            <person name="Liu Y."/>
            <person name="Hou J."/>
            <person name="Li T.-Q."/>
            <person name="Guan C.-H."/>
            <person name="Wu X."/>
            <person name="Wu H.-Z."/>
            <person name="Ling F."/>
            <person name="Zhang R."/>
            <person name="Shi X.-G."/>
            <person name="Ren J.-P."/>
            <person name="Chen E.-F."/>
            <person name="Sun J.-M."/>
        </authorList>
    </citation>
    <scope>NUCLEOTIDE SEQUENCE</scope>
    <source>
        <strain evidence="2">Adult_tree_wgs_1</strain>
        <tissue evidence="2">Leaves</tissue>
    </source>
</reference>
<dbReference type="PANTHER" id="PTHR33737:SF19">
    <property type="entry name" value="BNAA10G12980D PROTEIN"/>
    <property type="match status" value="1"/>
</dbReference>
<accession>A0A834L5B9</accession>
<feature type="region of interest" description="Disordered" evidence="1">
    <location>
        <begin position="150"/>
        <end position="273"/>
    </location>
</feature>
<feature type="compositionally biased region" description="Polar residues" evidence="1">
    <location>
        <begin position="658"/>
        <end position="667"/>
    </location>
</feature>
<dbReference type="PANTHER" id="PTHR33737">
    <property type="entry name" value="OS05G0121800 PROTEIN"/>
    <property type="match status" value="1"/>
</dbReference>
<feature type="compositionally biased region" description="Low complexity" evidence="1">
    <location>
        <begin position="155"/>
        <end position="166"/>
    </location>
</feature>
<feature type="region of interest" description="Disordered" evidence="1">
    <location>
        <begin position="61"/>
        <end position="103"/>
    </location>
</feature>
<feature type="region of interest" description="Disordered" evidence="1">
    <location>
        <begin position="582"/>
        <end position="619"/>
    </location>
</feature>
<gene>
    <name evidence="2" type="ORF">RHSIM_Rhsim13G0091300</name>
</gene>
<organism evidence="2 3">
    <name type="scientific">Rhododendron simsii</name>
    <name type="common">Sims's rhododendron</name>
    <dbReference type="NCBI Taxonomy" id="118357"/>
    <lineage>
        <taxon>Eukaryota</taxon>
        <taxon>Viridiplantae</taxon>
        <taxon>Streptophyta</taxon>
        <taxon>Embryophyta</taxon>
        <taxon>Tracheophyta</taxon>
        <taxon>Spermatophyta</taxon>
        <taxon>Magnoliopsida</taxon>
        <taxon>eudicotyledons</taxon>
        <taxon>Gunneridae</taxon>
        <taxon>Pentapetalae</taxon>
        <taxon>asterids</taxon>
        <taxon>Ericales</taxon>
        <taxon>Ericaceae</taxon>
        <taxon>Ericoideae</taxon>
        <taxon>Rhodoreae</taxon>
        <taxon>Rhododendron</taxon>
    </lineage>
</organism>
<feature type="region of interest" description="Disordered" evidence="1">
    <location>
        <begin position="414"/>
        <end position="447"/>
    </location>
</feature>
<dbReference type="OrthoDB" id="1931260at2759"/>
<feature type="region of interest" description="Disordered" evidence="1">
    <location>
        <begin position="322"/>
        <end position="350"/>
    </location>
</feature>
<evidence type="ECO:0000256" key="1">
    <source>
        <dbReference type="SAM" id="MobiDB-lite"/>
    </source>
</evidence>
<proteinExistence type="predicted"/>
<comment type="caution">
    <text evidence="2">The sequence shown here is derived from an EMBL/GenBank/DDBJ whole genome shotgun (WGS) entry which is preliminary data.</text>
</comment>
<dbReference type="EMBL" id="WJXA01000013">
    <property type="protein sequence ID" value="KAF7121298.1"/>
    <property type="molecule type" value="Genomic_DNA"/>
</dbReference>
<evidence type="ECO:0000313" key="2">
    <source>
        <dbReference type="EMBL" id="KAF7121298.1"/>
    </source>
</evidence>
<evidence type="ECO:0000313" key="3">
    <source>
        <dbReference type="Proteomes" id="UP000626092"/>
    </source>
</evidence>
<sequence length="1213" mass="130847">MELDPSLIEIAGEDDSLVQQIPTPDHYYFPCSPLQIPHSSRNPDRVRLSPFMGLKGNVNVEKSTCSSPEGSTSSNKENINANKSEVPKLSVEPQPMKRKKRGGAYNLRKSLAWDRAFFTEEGVLNPLELSILSGSFGNSSSEVMPTIHEEGRKVSSNSGSTSDSTDMQGTPKMLSNKKSSRTGSKGGDCQRPLVPANASTIKVAMKESKLPKLPVSRPGAHSIPKSSKSNVLSTSHSKHNQIGQADISQKSSGLHSSKKAMNSTNKANSGSVSSIMARKSSCQPPRGNMANVALELRPSTDRQPTLATKAKRGLDVFPAAVLPPSGSRAPDSHYVSRKSGIPTTKPSGLRMPSPSLGFFGQPKSSASNGLSGKATLPSNIPESCTTPSLQRINTSTYAHDPRLLRARGKMLKIDNKSTVSGNARVSDPSKESVPSAGNDDASGEKGKLNLEGEVMKYQLMKENKEVHNFIDEDKGFQEYREAHKNNSFCEESGFQMNDNNKLLQSGSSGPVKDTEMNELESTNFASQRSFVELAKGDTIINDTIKNQHIEDKPYSFGVGTYAVIFKSNSDFAAGDMKQDFLIPQNDNSSDIPDDDEYSGKKVEPTKASSGKADQSLDGEKCNLMSNEGILLETRSTFDSQRYQSENVENVNLTIPKTIGSENLSSKSPPRESAANESAAAVDPSNEKLHVENCEWYSDTQIEPDLSLMKSRDHLAGDVTNIGSVVSCSLSIEEDKGANVLKENISAEKAEAKFSSENLHKDNKRMTINGGILVRGNRALDEFHSGDLGNSTDVSLINENSGGSEMEKCQSASLLEYTEQANKDAAGSDKTTDGLCSEDTEAHSLDGNGNLLVGSSNSCHSNSEMDCQSVMAIADVNERSSGLPDLQMPSLVVHTGFQYNHGLHSNYKLSHGKGTSSDAPREEQILANVPFVPEQNADDSSESKSFSAAIQVPLSMQGSGVDMVGTAEDQLLEHAPSSSVDNEASTENIERSVDSGLGNDMEFTGEATSLESDLAVMIRDDGQAIGASASYKAFFLREESGFADQQIQNLANETEILDPGVENINAFLPDDTGVEISQTNVSPTPTVKLQYKMDNAICIAEDTDRTVQVKKSRDGGKQNNLMIKPPANAVPFSDEWLAAMEAAGEVVIYLCIFVQGAYKNILQDILKMKSGAVQNSPPDRSLPEPGPWSPVKRKHTEIGPYDCTKFNIPPPDSD</sequence>
<feature type="compositionally biased region" description="Low complexity" evidence="1">
    <location>
        <begin position="63"/>
        <end position="74"/>
    </location>
</feature>
<dbReference type="Proteomes" id="UP000626092">
    <property type="component" value="Unassembled WGS sequence"/>
</dbReference>
<feature type="region of interest" description="Disordered" evidence="1">
    <location>
        <begin position="658"/>
        <end position="685"/>
    </location>
</feature>
<keyword evidence="3" id="KW-1185">Reference proteome</keyword>